<dbReference type="PROSITE" id="PS50011">
    <property type="entry name" value="PROTEIN_KINASE_DOM"/>
    <property type="match status" value="1"/>
</dbReference>
<sequence>MKTKYVGKKISSYTIDTLIGQGRYGICFLAHSDDNQKVVLKKFKTKMFIKNAKKNEFEAVILSQLQDKRIPQLLGVINEKGFYGFVLEFKYGLTIKELLFKKHHKFSDKEIYEIGSKLIGIIKYLHHNGVVHRDIRIPNVLYDHGDVTLVDFGLARWSNNQYPFDMDYSYLGDFLLYLFYSTFESTKRSKKKPWYVELDLTDDQKQFLKKLLRLEPTYDSIDDVEAIFLKLFKC</sequence>
<dbReference type="InterPro" id="IPR000719">
    <property type="entry name" value="Prot_kinase_dom"/>
</dbReference>
<keyword evidence="3" id="KW-0808">Transferase</keyword>
<dbReference type="PROSITE" id="PS00107">
    <property type="entry name" value="PROTEIN_KINASE_ATP"/>
    <property type="match status" value="1"/>
</dbReference>
<dbReference type="PANTHER" id="PTHR24347">
    <property type="entry name" value="SERINE/THREONINE-PROTEIN KINASE"/>
    <property type="match status" value="1"/>
</dbReference>
<proteinExistence type="predicted"/>
<dbReference type="CDD" id="cd00180">
    <property type="entry name" value="PKc"/>
    <property type="match status" value="1"/>
</dbReference>
<name>A0A5D0WMR2_9FIRM</name>
<dbReference type="InterPro" id="IPR017441">
    <property type="entry name" value="Protein_kinase_ATP_BS"/>
</dbReference>
<evidence type="ECO:0000259" key="2">
    <source>
        <dbReference type="PROSITE" id="PS50011"/>
    </source>
</evidence>
<dbReference type="InterPro" id="IPR020635">
    <property type="entry name" value="Tyr_kinase_cat_dom"/>
</dbReference>
<dbReference type="InterPro" id="IPR011009">
    <property type="entry name" value="Kinase-like_dom_sf"/>
</dbReference>
<accession>A0A5D0WMR2</accession>
<keyword evidence="1" id="KW-0067">ATP-binding</keyword>
<organism evidence="3 4">
    <name type="scientific">Acetobacterium wieringae</name>
    <dbReference type="NCBI Taxonomy" id="52694"/>
    <lineage>
        <taxon>Bacteria</taxon>
        <taxon>Bacillati</taxon>
        <taxon>Bacillota</taxon>
        <taxon>Clostridia</taxon>
        <taxon>Eubacteriales</taxon>
        <taxon>Eubacteriaceae</taxon>
        <taxon>Acetobacterium</taxon>
    </lineage>
</organism>
<dbReference type="GO" id="GO:0004713">
    <property type="term" value="F:protein tyrosine kinase activity"/>
    <property type="evidence" value="ECO:0007669"/>
    <property type="project" value="InterPro"/>
</dbReference>
<dbReference type="Gene3D" id="1.10.510.10">
    <property type="entry name" value="Transferase(Phosphotransferase) domain 1"/>
    <property type="match status" value="1"/>
</dbReference>
<keyword evidence="3" id="KW-0418">Kinase</keyword>
<dbReference type="SMART" id="SM00219">
    <property type="entry name" value="TyrKc"/>
    <property type="match status" value="1"/>
</dbReference>
<evidence type="ECO:0000313" key="4">
    <source>
        <dbReference type="Proteomes" id="UP000322619"/>
    </source>
</evidence>
<reference evidence="3 4" key="1">
    <citation type="submission" date="2019-08" db="EMBL/GenBank/DDBJ databases">
        <title>Isolation and enrichment of carboxydotrophic bacteria from anaerobic sludge for the production of bio-based chemicals from syngas.</title>
        <authorList>
            <person name="Antares A.L."/>
            <person name="Moreira J."/>
            <person name="Diender M."/>
            <person name="Parshina S.N."/>
            <person name="Stams A.J.M."/>
            <person name="Alves M."/>
            <person name="Alves J.I."/>
            <person name="Sousa D.Z."/>
        </authorList>
    </citation>
    <scope>NUCLEOTIDE SEQUENCE [LARGE SCALE GENOMIC DNA]</scope>
    <source>
        <strain evidence="3 4">JM</strain>
    </source>
</reference>
<dbReference type="Pfam" id="PF00069">
    <property type="entry name" value="Pkinase"/>
    <property type="match status" value="1"/>
</dbReference>
<dbReference type="GO" id="GO:0005524">
    <property type="term" value="F:ATP binding"/>
    <property type="evidence" value="ECO:0007669"/>
    <property type="project" value="UniProtKB-UniRule"/>
</dbReference>
<gene>
    <name evidence="3" type="ORF">FXB42_09430</name>
</gene>
<evidence type="ECO:0000313" key="3">
    <source>
        <dbReference type="EMBL" id="TYC85545.1"/>
    </source>
</evidence>
<feature type="domain" description="Protein kinase" evidence="2">
    <location>
        <begin position="13"/>
        <end position="234"/>
    </location>
</feature>
<keyword evidence="1" id="KW-0547">Nucleotide-binding</keyword>
<dbReference type="EMBL" id="VSLA01000015">
    <property type="protein sequence ID" value="TYC85545.1"/>
    <property type="molecule type" value="Genomic_DNA"/>
</dbReference>
<dbReference type="AlphaFoldDB" id="A0A5D0WMR2"/>
<evidence type="ECO:0000256" key="1">
    <source>
        <dbReference type="PROSITE-ProRule" id="PRU10141"/>
    </source>
</evidence>
<feature type="binding site" evidence="1">
    <location>
        <position position="41"/>
    </location>
    <ligand>
        <name>ATP</name>
        <dbReference type="ChEBI" id="CHEBI:30616"/>
    </ligand>
</feature>
<comment type="caution">
    <text evidence="3">The sequence shown here is derived from an EMBL/GenBank/DDBJ whole genome shotgun (WGS) entry which is preliminary data.</text>
</comment>
<dbReference type="Proteomes" id="UP000322619">
    <property type="component" value="Unassembled WGS sequence"/>
</dbReference>
<protein>
    <submittedName>
        <fullName evidence="3">Protein kinase</fullName>
    </submittedName>
</protein>
<dbReference type="SUPFAM" id="SSF56112">
    <property type="entry name" value="Protein kinase-like (PK-like)"/>
    <property type="match status" value="1"/>
</dbReference>